<dbReference type="PROSITE" id="PS00801">
    <property type="entry name" value="TRANSKETOLASE_1"/>
    <property type="match status" value="1"/>
</dbReference>
<evidence type="ECO:0000256" key="2">
    <source>
        <dbReference type="ARBA" id="ARBA00011081"/>
    </source>
</evidence>
<comment type="function">
    <text evidence="10 11">Catalyzes the acyloin condensation reaction between C atoms 2 and 3 of pyruvate and glyceraldehyde 3-phosphate to yield 1-deoxy-D-xylulose-5-phosphate (DXP).</text>
</comment>
<dbReference type="GO" id="GO:0000287">
    <property type="term" value="F:magnesium ion binding"/>
    <property type="evidence" value="ECO:0007669"/>
    <property type="project" value="UniProtKB-UniRule"/>
</dbReference>
<feature type="binding site" evidence="11">
    <location>
        <position position="181"/>
    </location>
    <ligand>
        <name>thiamine diphosphate</name>
        <dbReference type="ChEBI" id="CHEBI:58937"/>
    </ligand>
</feature>
<keyword evidence="9 11" id="KW-0414">Isoprene biosynthesis</keyword>
<dbReference type="Gene3D" id="3.40.50.920">
    <property type="match status" value="1"/>
</dbReference>
<evidence type="ECO:0000313" key="13">
    <source>
        <dbReference type="EMBL" id="QHJ11156.1"/>
    </source>
</evidence>
<comment type="subunit">
    <text evidence="3 11">Homodimer.</text>
</comment>
<dbReference type="CDD" id="cd07033">
    <property type="entry name" value="TPP_PYR_DXS_TK_like"/>
    <property type="match status" value="1"/>
</dbReference>
<gene>
    <name evidence="11" type="primary">dxs</name>
    <name evidence="13" type="ORF">FX988_01384</name>
</gene>
<evidence type="ECO:0000313" key="14">
    <source>
        <dbReference type="Proteomes" id="UP000464524"/>
    </source>
</evidence>
<comment type="catalytic activity">
    <reaction evidence="11">
        <text>D-glyceraldehyde 3-phosphate + pyruvate + H(+) = 1-deoxy-D-xylulose 5-phosphate + CO2</text>
        <dbReference type="Rhea" id="RHEA:12605"/>
        <dbReference type="ChEBI" id="CHEBI:15361"/>
        <dbReference type="ChEBI" id="CHEBI:15378"/>
        <dbReference type="ChEBI" id="CHEBI:16526"/>
        <dbReference type="ChEBI" id="CHEBI:57792"/>
        <dbReference type="ChEBI" id="CHEBI:59776"/>
        <dbReference type="EC" id="2.2.1.7"/>
    </reaction>
</comment>
<dbReference type="FunFam" id="3.40.50.970:FF:000005">
    <property type="entry name" value="1-deoxy-D-xylulose-5-phosphate synthase"/>
    <property type="match status" value="1"/>
</dbReference>
<dbReference type="PANTHER" id="PTHR43322">
    <property type="entry name" value="1-D-DEOXYXYLULOSE 5-PHOSPHATE SYNTHASE-RELATED"/>
    <property type="match status" value="1"/>
</dbReference>
<evidence type="ECO:0000259" key="12">
    <source>
        <dbReference type="SMART" id="SM00861"/>
    </source>
</evidence>
<keyword evidence="4 11" id="KW-0808">Transferase</keyword>
<dbReference type="PROSITE" id="PS00802">
    <property type="entry name" value="TRANSKETOLASE_2"/>
    <property type="match status" value="1"/>
</dbReference>
<dbReference type="InterPro" id="IPR009014">
    <property type="entry name" value="Transketo_C/PFOR_II"/>
</dbReference>
<dbReference type="NCBIfam" id="NF003933">
    <property type="entry name" value="PRK05444.2-2"/>
    <property type="match status" value="1"/>
</dbReference>
<dbReference type="InterPro" id="IPR005475">
    <property type="entry name" value="Transketolase-like_Pyr-bd"/>
</dbReference>
<dbReference type="GO" id="GO:0030976">
    <property type="term" value="F:thiamine pyrophosphate binding"/>
    <property type="evidence" value="ECO:0007669"/>
    <property type="project" value="UniProtKB-UniRule"/>
</dbReference>
<dbReference type="EC" id="2.2.1.7" evidence="11"/>
<keyword evidence="6 11" id="KW-0460">Magnesium</keyword>
<sequence>MTLDLAHYPLLALADTPEQLRELPQDKLKQVAKELRQYLLTSVSQSSGHFASGLGTVELTVALHYVYNTPFDRLIWDVGHQAYPHKILTGRRDRMPTIRQKNGLHPFPWPNESEYDTFAVGHSSTSISAAVGMAVAAEKEALGRKVVAVIGDGAMTAGMAFEALNHGGDIDKDMLVILNDNEMSISENVGALNSHLARLLTGNFFNSIRDGGKKLLSSVPPIKEFASRAEEHIKGMVVPGTIFEELGFNYIGPIDGHDVNGVVDTLKNMRNIKGAQILHVVTKKGKGYELAEKDPIKFHAVPKFNPSADGLPKAAPSDPTFSNIFGRWLCDMAEQDPKLMAVTPAMREGSGMVAFSQKFPEQYFDVAIAEQHAVTFAAGLAKEGQNAVVAIYSTFLQRAYDQVIHDVALQELPVLFAIDRAGVVGADGPTHQGAFDIPFLRCIPNMVIMTPADENECRQMLYTGHTLNKPAAVRYPRGSGTGVTPNTAMQALEIGKSRTIRQGEKIAILNFGVLLPYAEKAAEVLNATVIDMRFVKPLDTEAVASVAKDHELIITLEDGAITGGAGGAVAEYLLSTVHTSRLLQIGLPDEFIMQGTQTEMYAEIGMDDAGIVAKAQAFFNQ</sequence>
<evidence type="ECO:0000256" key="8">
    <source>
        <dbReference type="ARBA" id="ARBA00023052"/>
    </source>
</evidence>
<reference evidence="13 14" key="1">
    <citation type="submission" date="2019-12" db="EMBL/GenBank/DDBJ databases">
        <title>Genome sequencing and assembly of endphytes of Porphyra tenera.</title>
        <authorList>
            <person name="Park J.M."/>
            <person name="Shin R."/>
            <person name="Jo S.H."/>
        </authorList>
    </citation>
    <scope>NUCLEOTIDE SEQUENCE [LARGE SCALE GENOMIC DNA]</scope>
    <source>
        <strain evidence="13 14">GPM4</strain>
    </source>
</reference>
<dbReference type="GO" id="GO:0008661">
    <property type="term" value="F:1-deoxy-D-xylulose-5-phosphate synthase activity"/>
    <property type="evidence" value="ECO:0007669"/>
    <property type="project" value="UniProtKB-UniRule"/>
</dbReference>
<proteinExistence type="inferred from homology"/>
<feature type="binding site" evidence="11">
    <location>
        <position position="370"/>
    </location>
    <ligand>
        <name>thiamine diphosphate</name>
        <dbReference type="ChEBI" id="CHEBI:58937"/>
    </ligand>
</feature>
<evidence type="ECO:0000256" key="1">
    <source>
        <dbReference type="ARBA" id="ARBA00004980"/>
    </source>
</evidence>
<keyword evidence="5 11" id="KW-0479">Metal-binding</keyword>
<evidence type="ECO:0000256" key="9">
    <source>
        <dbReference type="ARBA" id="ARBA00023229"/>
    </source>
</evidence>
<dbReference type="Pfam" id="PF13292">
    <property type="entry name" value="DXP_synthase_N"/>
    <property type="match status" value="1"/>
</dbReference>
<dbReference type="HAMAP" id="MF_00315">
    <property type="entry name" value="DXP_synth"/>
    <property type="match status" value="1"/>
</dbReference>
<dbReference type="InterPro" id="IPR029061">
    <property type="entry name" value="THDP-binding"/>
</dbReference>
<comment type="cofactor">
    <cofactor evidence="11">
        <name>Mg(2+)</name>
        <dbReference type="ChEBI" id="CHEBI:18420"/>
    </cofactor>
    <text evidence="11">Binds 1 Mg(2+) ion per subunit.</text>
</comment>
<dbReference type="GO" id="GO:0019288">
    <property type="term" value="P:isopentenyl diphosphate biosynthetic process, methylerythritol 4-phosphate pathway"/>
    <property type="evidence" value="ECO:0007669"/>
    <property type="project" value="TreeGrafter"/>
</dbReference>
<dbReference type="FunFam" id="3.40.50.920:FF:000002">
    <property type="entry name" value="1-deoxy-D-xylulose-5-phosphate synthase"/>
    <property type="match status" value="1"/>
</dbReference>
<evidence type="ECO:0000256" key="10">
    <source>
        <dbReference type="ARBA" id="ARBA00055605"/>
    </source>
</evidence>
<dbReference type="Pfam" id="PF02780">
    <property type="entry name" value="Transketolase_C"/>
    <property type="match status" value="1"/>
</dbReference>
<comment type="cofactor">
    <cofactor evidence="11">
        <name>thiamine diphosphate</name>
        <dbReference type="ChEBI" id="CHEBI:58937"/>
    </cofactor>
    <text evidence="11">Binds 1 thiamine pyrophosphate per subunit.</text>
</comment>
<dbReference type="NCBIfam" id="TIGR00204">
    <property type="entry name" value="dxs"/>
    <property type="match status" value="1"/>
</dbReference>
<keyword evidence="7 11" id="KW-0784">Thiamine biosynthesis</keyword>
<keyword evidence="14" id="KW-1185">Reference proteome</keyword>
<dbReference type="GO" id="GO:0005829">
    <property type="term" value="C:cytosol"/>
    <property type="evidence" value="ECO:0007669"/>
    <property type="project" value="TreeGrafter"/>
</dbReference>
<dbReference type="KEGG" id="pmes:FX988_01384"/>
<evidence type="ECO:0000256" key="3">
    <source>
        <dbReference type="ARBA" id="ARBA00011738"/>
    </source>
</evidence>
<evidence type="ECO:0000256" key="4">
    <source>
        <dbReference type="ARBA" id="ARBA00022679"/>
    </source>
</evidence>
<dbReference type="Proteomes" id="UP000464524">
    <property type="component" value="Chromosome"/>
</dbReference>
<dbReference type="InterPro" id="IPR020826">
    <property type="entry name" value="Transketolase_BS"/>
</dbReference>
<feature type="binding site" evidence="11">
    <location>
        <begin position="121"/>
        <end position="123"/>
    </location>
    <ligand>
        <name>thiamine diphosphate</name>
        <dbReference type="ChEBI" id="CHEBI:58937"/>
    </ligand>
</feature>
<evidence type="ECO:0000256" key="11">
    <source>
        <dbReference type="HAMAP-Rule" id="MF_00315"/>
    </source>
</evidence>
<dbReference type="GO" id="GO:0009228">
    <property type="term" value="P:thiamine biosynthetic process"/>
    <property type="evidence" value="ECO:0007669"/>
    <property type="project" value="UniProtKB-UniRule"/>
</dbReference>
<organism evidence="13 14">
    <name type="scientific">Paraglaciecola mesophila</name>
    <dbReference type="NCBI Taxonomy" id="197222"/>
    <lineage>
        <taxon>Bacteria</taxon>
        <taxon>Pseudomonadati</taxon>
        <taxon>Pseudomonadota</taxon>
        <taxon>Gammaproteobacteria</taxon>
        <taxon>Alteromonadales</taxon>
        <taxon>Alteromonadaceae</taxon>
        <taxon>Paraglaciecola</taxon>
    </lineage>
</organism>
<feature type="binding site" evidence="11">
    <location>
        <position position="80"/>
    </location>
    <ligand>
        <name>thiamine diphosphate</name>
        <dbReference type="ChEBI" id="CHEBI:58937"/>
    </ligand>
</feature>
<feature type="binding site" evidence="11">
    <location>
        <position position="152"/>
    </location>
    <ligand>
        <name>Mg(2+)</name>
        <dbReference type="ChEBI" id="CHEBI:18420"/>
    </ligand>
</feature>
<dbReference type="EMBL" id="CP047656">
    <property type="protein sequence ID" value="QHJ11156.1"/>
    <property type="molecule type" value="Genomic_DNA"/>
</dbReference>
<dbReference type="CDD" id="cd02007">
    <property type="entry name" value="TPP_DXS"/>
    <property type="match status" value="1"/>
</dbReference>
<dbReference type="SMART" id="SM00861">
    <property type="entry name" value="Transket_pyr"/>
    <property type="match status" value="1"/>
</dbReference>
<dbReference type="Pfam" id="PF02779">
    <property type="entry name" value="Transket_pyr"/>
    <property type="match status" value="1"/>
</dbReference>
<dbReference type="Gene3D" id="3.40.50.970">
    <property type="match status" value="2"/>
</dbReference>
<dbReference type="InterPro" id="IPR033248">
    <property type="entry name" value="Transketolase_C"/>
</dbReference>
<comment type="pathway">
    <text evidence="1 11">Metabolic intermediate biosynthesis; 1-deoxy-D-xylulose 5-phosphate biosynthesis; 1-deoxy-D-xylulose 5-phosphate from D-glyceraldehyde 3-phosphate and pyruvate: step 1/1.</text>
</comment>
<dbReference type="InterPro" id="IPR049557">
    <property type="entry name" value="Transketolase_CS"/>
</dbReference>
<keyword evidence="8 11" id="KW-0786">Thiamine pyrophosphate</keyword>
<dbReference type="InterPro" id="IPR005477">
    <property type="entry name" value="Dxylulose-5-P_synthase"/>
</dbReference>
<dbReference type="PANTHER" id="PTHR43322:SF5">
    <property type="entry name" value="1-DEOXY-D-XYLULOSE-5-PHOSPHATE SYNTHASE, CHLOROPLASTIC"/>
    <property type="match status" value="1"/>
</dbReference>
<comment type="similarity">
    <text evidence="2 11">Belongs to the transketolase family. DXPS subfamily.</text>
</comment>
<evidence type="ECO:0000256" key="7">
    <source>
        <dbReference type="ARBA" id="ARBA00022977"/>
    </source>
</evidence>
<dbReference type="RefSeq" id="WP_160178931.1">
    <property type="nucleotide sequence ID" value="NZ_CP047656.1"/>
</dbReference>
<evidence type="ECO:0000256" key="6">
    <source>
        <dbReference type="ARBA" id="ARBA00022842"/>
    </source>
</evidence>
<dbReference type="AlphaFoldDB" id="A0A857JHM2"/>
<dbReference type="GO" id="GO:0016114">
    <property type="term" value="P:terpenoid biosynthetic process"/>
    <property type="evidence" value="ECO:0007669"/>
    <property type="project" value="UniProtKB-UniRule"/>
</dbReference>
<name>A0A857JHM2_9ALTE</name>
<dbReference type="UniPathway" id="UPA00064">
    <property type="reaction ID" value="UER00091"/>
</dbReference>
<dbReference type="OrthoDB" id="9803371at2"/>
<dbReference type="SUPFAM" id="SSF52922">
    <property type="entry name" value="TK C-terminal domain-like"/>
    <property type="match status" value="1"/>
</dbReference>
<feature type="binding site" evidence="11">
    <location>
        <position position="288"/>
    </location>
    <ligand>
        <name>thiamine diphosphate</name>
        <dbReference type="ChEBI" id="CHEBI:58937"/>
    </ligand>
</feature>
<feature type="binding site" evidence="11">
    <location>
        <position position="181"/>
    </location>
    <ligand>
        <name>Mg(2+)</name>
        <dbReference type="ChEBI" id="CHEBI:18420"/>
    </ligand>
</feature>
<feature type="binding site" evidence="11">
    <location>
        <begin position="153"/>
        <end position="154"/>
    </location>
    <ligand>
        <name>thiamine diphosphate</name>
        <dbReference type="ChEBI" id="CHEBI:58937"/>
    </ligand>
</feature>
<protein>
    <recommendedName>
        <fullName evidence="11">1-deoxy-D-xylulose-5-phosphate synthase</fullName>
        <ecNumber evidence="11">2.2.1.7</ecNumber>
    </recommendedName>
    <alternativeName>
        <fullName evidence="11">1-deoxyxylulose-5-phosphate synthase</fullName>
        <shortName evidence="11">DXP synthase</shortName>
        <shortName evidence="11">DXPS</shortName>
    </alternativeName>
</protein>
<evidence type="ECO:0000256" key="5">
    <source>
        <dbReference type="ARBA" id="ARBA00022723"/>
    </source>
</evidence>
<accession>A0A857JHM2</accession>
<dbReference type="SUPFAM" id="SSF52518">
    <property type="entry name" value="Thiamin diphosphate-binding fold (THDP-binding)"/>
    <property type="match status" value="2"/>
</dbReference>
<feature type="domain" description="Transketolase-like pyrimidine-binding" evidence="12">
    <location>
        <begin position="319"/>
        <end position="483"/>
    </location>
</feature>